<keyword evidence="5" id="KW-0547">Nucleotide-binding</keyword>
<dbReference type="GO" id="GO:0008384">
    <property type="term" value="F:IkappaB kinase activity"/>
    <property type="evidence" value="ECO:0007669"/>
    <property type="project" value="TreeGrafter"/>
</dbReference>
<keyword evidence="3" id="KW-0723">Serine/threonine-protein kinase</keyword>
<dbReference type="SUPFAM" id="SSF56112">
    <property type="entry name" value="Protein kinase-like (PK-like)"/>
    <property type="match status" value="1"/>
</dbReference>
<name>A0A8D2DII4_SCIVU</name>
<proteinExistence type="predicted"/>
<dbReference type="GO" id="GO:0033209">
    <property type="term" value="P:tumor necrosis factor-mediated signaling pathway"/>
    <property type="evidence" value="ECO:0007669"/>
    <property type="project" value="TreeGrafter"/>
</dbReference>
<evidence type="ECO:0000256" key="3">
    <source>
        <dbReference type="ARBA" id="ARBA00022527"/>
    </source>
</evidence>
<keyword evidence="10" id="KW-1185">Reference proteome</keyword>
<keyword evidence="4" id="KW-0808">Transferase</keyword>
<dbReference type="OrthoDB" id="267381at2759"/>
<sequence>MLLRKNRGNWPWVKAEWLGTRGFGNVCLYQHRELDPQMAINSCRLELSTKSREWWWHEIQVMKKLNHASVELNILINDVPLLAMEHCSGGDIRKPLNKSENCCRLKERQTLSLLSDIGSGISYLRENKIIHRDPENIVLRGNTFDLSITATES</sequence>
<organism evidence="9 10">
    <name type="scientific">Sciurus vulgaris</name>
    <name type="common">Eurasian red squirrel</name>
    <dbReference type="NCBI Taxonomy" id="55149"/>
    <lineage>
        <taxon>Eukaryota</taxon>
        <taxon>Metazoa</taxon>
        <taxon>Chordata</taxon>
        <taxon>Craniata</taxon>
        <taxon>Vertebrata</taxon>
        <taxon>Euteleostomi</taxon>
        <taxon>Mammalia</taxon>
        <taxon>Eutheria</taxon>
        <taxon>Euarchontoglires</taxon>
        <taxon>Glires</taxon>
        <taxon>Rodentia</taxon>
        <taxon>Sciuromorpha</taxon>
        <taxon>Sciuridae</taxon>
        <taxon>Sciurinae</taxon>
        <taxon>Sciurini</taxon>
        <taxon>Sciurus</taxon>
    </lineage>
</organism>
<dbReference type="PANTHER" id="PTHR22969:SF13">
    <property type="entry name" value="INHIBITOR OF NUCLEAR FACTOR KAPPA-B KINASE SUBUNIT ALPHA"/>
    <property type="match status" value="1"/>
</dbReference>
<feature type="domain" description="Protein kinase" evidence="8">
    <location>
        <begin position="12"/>
        <end position="153"/>
    </location>
</feature>
<dbReference type="PANTHER" id="PTHR22969">
    <property type="entry name" value="IKB KINASE"/>
    <property type="match status" value="1"/>
</dbReference>
<evidence type="ECO:0000256" key="2">
    <source>
        <dbReference type="ARBA" id="ARBA00022490"/>
    </source>
</evidence>
<dbReference type="GO" id="GO:0005524">
    <property type="term" value="F:ATP binding"/>
    <property type="evidence" value="ECO:0007669"/>
    <property type="project" value="UniProtKB-KW"/>
</dbReference>
<evidence type="ECO:0000313" key="9">
    <source>
        <dbReference type="Ensembl" id="ENSSVLP00005024828.1"/>
    </source>
</evidence>
<reference evidence="9" key="2">
    <citation type="submission" date="2025-09" db="UniProtKB">
        <authorList>
            <consortium name="Ensembl"/>
        </authorList>
    </citation>
    <scope>IDENTIFICATION</scope>
</reference>
<evidence type="ECO:0000313" key="10">
    <source>
        <dbReference type="Proteomes" id="UP000694564"/>
    </source>
</evidence>
<keyword evidence="6" id="KW-0418">Kinase</keyword>
<dbReference type="AlphaFoldDB" id="A0A8D2DII4"/>
<dbReference type="Gene3D" id="1.10.510.10">
    <property type="entry name" value="Transferase(Phosphotransferase) domain 1"/>
    <property type="match status" value="1"/>
</dbReference>
<dbReference type="InterPro" id="IPR051180">
    <property type="entry name" value="IKK"/>
</dbReference>
<accession>A0A8D2DII4</accession>
<evidence type="ECO:0000256" key="5">
    <source>
        <dbReference type="ARBA" id="ARBA00022741"/>
    </source>
</evidence>
<comment type="subcellular location">
    <subcellularLocation>
        <location evidence="1">Cytoplasm</location>
    </subcellularLocation>
</comment>
<evidence type="ECO:0000259" key="8">
    <source>
        <dbReference type="PROSITE" id="PS50011"/>
    </source>
</evidence>
<dbReference type="GO" id="GO:0045944">
    <property type="term" value="P:positive regulation of transcription by RNA polymerase II"/>
    <property type="evidence" value="ECO:0007669"/>
    <property type="project" value="TreeGrafter"/>
</dbReference>
<dbReference type="InterPro" id="IPR001245">
    <property type="entry name" value="Ser-Thr/Tyr_kinase_cat_dom"/>
</dbReference>
<reference evidence="9" key="1">
    <citation type="submission" date="2025-08" db="UniProtKB">
        <authorList>
            <consortium name="Ensembl"/>
        </authorList>
    </citation>
    <scope>IDENTIFICATION</scope>
</reference>
<evidence type="ECO:0000256" key="4">
    <source>
        <dbReference type="ARBA" id="ARBA00022679"/>
    </source>
</evidence>
<dbReference type="InterPro" id="IPR000719">
    <property type="entry name" value="Prot_kinase_dom"/>
</dbReference>
<keyword evidence="7" id="KW-0067">ATP-binding</keyword>
<dbReference type="GeneTree" id="ENSGT00950000182937"/>
<dbReference type="InterPro" id="IPR011009">
    <property type="entry name" value="Kinase-like_dom_sf"/>
</dbReference>
<dbReference type="PROSITE" id="PS50011">
    <property type="entry name" value="PROTEIN_KINASE_DOM"/>
    <property type="match status" value="1"/>
</dbReference>
<evidence type="ECO:0000256" key="6">
    <source>
        <dbReference type="ARBA" id="ARBA00022777"/>
    </source>
</evidence>
<evidence type="ECO:0000256" key="1">
    <source>
        <dbReference type="ARBA" id="ARBA00004496"/>
    </source>
</evidence>
<protein>
    <recommendedName>
        <fullName evidence="8">Protein kinase domain-containing protein</fullName>
    </recommendedName>
</protein>
<dbReference type="Proteomes" id="UP000694564">
    <property type="component" value="Chromosome 7"/>
</dbReference>
<keyword evidence="2" id="KW-0963">Cytoplasm</keyword>
<dbReference type="Pfam" id="PF07714">
    <property type="entry name" value="PK_Tyr_Ser-Thr"/>
    <property type="match status" value="1"/>
</dbReference>
<dbReference type="GO" id="GO:0008385">
    <property type="term" value="C:IkappaB kinase complex"/>
    <property type="evidence" value="ECO:0007669"/>
    <property type="project" value="TreeGrafter"/>
</dbReference>
<dbReference type="Ensembl" id="ENSSVLT00005027597.1">
    <property type="protein sequence ID" value="ENSSVLP00005024828.1"/>
    <property type="gene ID" value="ENSSVLG00005019602.1"/>
</dbReference>
<evidence type="ECO:0000256" key="7">
    <source>
        <dbReference type="ARBA" id="ARBA00022840"/>
    </source>
</evidence>